<accession>A0A644YAG4</accession>
<proteinExistence type="inferred from homology"/>
<evidence type="ECO:0000256" key="1">
    <source>
        <dbReference type="ARBA" id="ARBA00010641"/>
    </source>
</evidence>
<dbReference type="SUPFAM" id="SSF88946">
    <property type="entry name" value="Sigma2 domain of RNA polymerase sigma factors"/>
    <property type="match status" value="1"/>
</dbReference>
<evidence type="ECO:0000313" key="8">
    <source>
        <dbReference type="EMBL" id="MPM25556.1"/>
    </source>
</evidence>
<dbReference type="NCBIfam" id="TIGR02937">
    <property type="entry name" value="sigma70-ECF"/>
    <property type="match status" value="1"/>
</dbReference>
<dbReference type="EMBL" id="VSSQ01004524">
    <property type="protein sequence ID" value="MPM25556.1"/>
    <property type="molecule type" value="Genomic_DNA"/>
</dbReference>
<dbReference type="GO" id="GO:0006352">
    <property type="term" value="P:DNA-templated transcription initiation"/>
    <property type="evidence" value="ECO:0007669"/>
    <property type="project" value="InterPro"/>
</dbReference>
<keyword evidence="2" id="KW-0805">Transcription regulation</keyword>
<feature type="domain" description="RNA polymerase sigma factor 70 region 4 type 2" evidence="7">
    <location>
        <begin position="105"/>
        <end position="156"/>
    </location>
</feature>
<dbReference type="InterPro" id="IPR014284">
    <property type="entry name" value="RNA_pol_sigma-70_dom"/>
</dbReference>
<comment type="similarity">
    <text evidence="1">Belongs to the sigma-70 factor family. ECF subfamily.</text>
</comment>
<keyword evidence="4" id="KW-0238">DNA-binding</keyword>
<dbReference type="InterPro" id="IPR013325">
    <property type="entry name" value="RNA_pol_sigma_r2"/>
</dbReference>
<reference evidence="8" key="1">
    <citation type="submission" date="2019-08" db="EMBL/GenBank/DDBJ databases">
        <authorList>
            <person name="Kucharzyk K."/>
            <person name="Murdoch R.W."/>
            <person name="Higgins S."/>
            <person name="Loffler F."/>
        </authorList>
    </citation>
    <scope>NUCLEOTIDE SEQUENCE</scope>
</reference>
<dbReference type="InterPro" id="IPR036388">
    <property type="entry name" value="WH-like_DNA-bd_sf"/>
</dbReference>
<dbReference type="Pfam" id="PF04542">
    <property type="entry name" value="Sigma70_r2"/>
    <property type="match status" value="1"/>
</dbReference>
<gene>
    <name evidence="8" type="primary">sigE_18</name>
    <name evidence="8" type="ORF">SDC9_72052</name>
</gene>
<evidence type="ECO:0000256" key="5">
    <source>
        <dbReference type="ARBA" id="ARBA00023163"/>
    </source>
</evidence>
<evidence type="ECO:0000259" key="7">
    <source>
        <dbReference type="Pfam" id="PF08281"/>
    </source>
</evidence>
<evidence type="ECO:0000256" key="4">
    <source>
        <dbReference type="ARBA" id="ARBA00023125"/>
    </source>
</evidence>
<dbReference type="InterPro" id="IPR039425">
    <property type="entry name" value="RNA_pol_sigma-70-like"/>
</dbReference>
<dbReference type="InterPro" id="IPR013249">
    <property type="entry name" value="RNA_pol_sigma70_r4_t2"/>
</dbReference>
<dbReference type="SUPFAM" id="SSF88659">
    <property type="entry name" value="Sigma3 and sigma4 domains of RNA polymerase sigma factors"/>
    <property type="match status" value="1"/>
</dbReference>
<evidence type="ECO:0000256" key="2">
    <source>
        <dbReference type="ARBA" id="ARBA00023015"/>
    </source>
</evidence>
<name>A0A644YAG4_9ZZZZ</name>
<dbReference type="PANTHER" id="PTHR43133">
    <property type="entry name" value="RNA POLYMERASE ECF-TYPE SIGMA FACTO"/>
    <property type="match status" value="1"/>
</dbReference>
<dbReference type="InterPro" id="IPR013324">
    <property type="entry name" value="RNA_pol_sigma_r3/r4-like"/>
</dbReference>
<evidence type="ECO:0000256" key="3">
    <source>
        <dbReference type="ARBA" id="ARBA00023082"/>
    </source>
</evidence>
<sequence length="167" mass="19589">MDRQEYNRCVELYSDAVYRFILKNTADSEDSADIVQEAFVRMWEKSETVSFEKAKSYLFTSAYHIMIDYFRKKKRFTSGFDMEDESHCWHPAADEKASSFDMKAILNEALDKLPPIQKSVILLRDYEGYSYEEIGEITGLNESQVKVYIYRGRIALKNFIKSPDLIL</sequence>
<dbReference type="Pfam" id="PF08281">
    <property type="entry name" value="Sigma70_r4_2"/>
    <property type="match status" value="1"/>
</dbReference>
<dbReference type="Gene3D" id="1.10.10.10">
    <property type="entry name" value="Winged helix-like DNA-binding domain superfamily/Winged helix DNA-binding domain"/>
    <property type="match status" value="1"/>
</dbReference>
<dbReference type="InterPro" id="IPR007627">
    <property type="entry name" value="RNA_pol_sigma70_r2"/>
</dbReference>
<dbReference type="PANTHER" id="PTHR43133:SF8">
    <property type="entry name" value="RNA POLYMERASE SIGMA FACTOR HI_1459-RELATED"/>
    <property type="match status" value="1"/>
</dbReference>
<dbReference type="CDD" id="cd06171">
    <property type="entry name" value="Sigma70_r4"/>
    <property type="match status" value="1"/>
</dbReference>
<dbReference type="GO" id="GO:0016987">
    <property type="term" value="F:sigma factor activity"/>
    <property type="evidence" value="ECO:0007669"/>
    <property type="project" value="UniProtKB-KW"/>
</dbReference>
<feature type="domain" description="RNA polymerase sigma-70 region 2" evidence="6">
    <location>
        <begin position="10"/>
        <end position="75"/>
    </location>
</feature>
<organism evidence="8">
    <name type="scientific">bioreactor metagenome</name>
    <dbReference type="NCBI Taxonomy" id="1076179"/>
    <lineage>
        <taxon>unclassified sequences</taxon>
        <taxon>metagenomes</taxon>
        <taxon>ecological metagenomes</taxon>
    </lineage>
</organism>
<protein>
    <submittedName>
        <fullName evidence="8">ECF RNA polymerase sigma factor SigE</fullName>
    </submittedName>
</protein>
<dbReference type="AlphaFoldDB" id="A0A644YAG4"/>
<dbReference type="GO" id="GO:0003677">
    <property type="term" value="F:DNA binding"/>
    <property type="evidence" value="ECO:0007669"/>
    <property type="project" value="UniProtKB-KW"/>
</dbReference>
<comment type="caution">
    <text evidence="8">The sequence shown here is derived from an EMBL/GenBank/DDBJ whole genome shotgun (WGS) entry which is preliminary data.</text>
</comment>
<evidence type="ECO:0000259" key="6">
    <source>
        <dbReference type="Pfam" id="PF04542"/>
    </source>
</evidence>
<keyword evidence="3" id="KW-0731">Sigma factor</keyword>
<keyword evidence="5" id="KW-0804">Transcription</keyword>
<dbReference type="Gene3D" id="1.10.1740.10">
    <property type="match status" value="1"/>
</dbReference>